<gene>
    <name evidence="2" type="ORF">C1J00_21200</name>
</gene>
<evidence type="ECO:0008006" key="4">
    <source>
        <dbReference type="Google" id="ProtNLM"/>
    </source>
</evidence>
<comment type="caution">
    <text evidence="2">The sequence shown here is derived from an EMBL/GenBank/DDBJ whole genome shotgun (WGS) entry which is preliminary data.</text>
</comment>
<organism evidence="2 3">
    <name type="scientific">Streptomyces cahuitamycinicus</name>
    <dbReference type="NCBI Taxonomy" id="2070367"/>
    <lineage>
        <taxon>Bacteria</taxon>
        <taxon>Bacillati</taxon>
        <taxon>Actinomycetota</taxon>
        <taxon>Actinomycetes</taxon>
        <taxon>Kitasatosporales</taxon>
        <taxon>Streptomycetaceae</taxon>
        <taxon>Streptomyces</taxon>
    </lineage>
</organism>
<sequence length="195" mass="19851">MANESTGRAQQAGQTAKQEAWATAGQAREGASRVAGTATDQVRAVTGEARAQAGAIAGDLRTRVTDEAENQTRRGARVMRQWADDLSGLADGADADSPARSLVTQAADRGHRAADYLDSRGVGGLVDDLQHFARRRPGAFLGGAIVAGFTVGRLAKAGSKADGSGSGRSAPPRASGTQELPGDAAPPEPPGHGEV</sequence>
<dbReference type="Proteomes" id="UP000235943">
    <property type="component" value="Unassembled WGS sequence"/>
</dbReference>
<evidence type="ECO:0000313" key="3">
    <source>
        <dbReference type="Proteomes" id="UP000235943"/>
    </source>
</evidence>
<feature type="compositionally biased region" description="Polar residues" evidence="1">
    <location>
        <begin position="1"/>
        <end position="17"/>
    </location>
</feature>
<feature type="region of interest" description="Disordered" evidence="1">
    <location>
        <begin position="88"/>
        <end position="120"/>
    </location>
</feature>
<feature type="compositionally biased region" description="Pro residues" evidence="1">
    <location>
        <begin position="184"/>
        <end position="195"/>
    </location>
</feature>
<feature type="region of interest" description="Disordered" evidence="1">
    <location>
        <begin position="1"/>
        <end position="39"/>
    </location>
</feature>
<dbReference type="AlphaFoldDB" id="A0A2N8TML8"/>
<reference evidence="2 3" key="1">
    <citation type="submission" date="2018-01" db="EMBL/GenBank/DDBJ databases">
        <title>Draft genome sequence of Streptomyces sp. 13K301.</title>
        <authorList>
            <person name="Sahin N."/>
            <person name="Saygin H."/>
            <person name="Ay H."/>
        </authorList>
    </citation>
    <scope>NUCLEOTIDE SEQUENCE [LARGE SCALE GENOMIC DNA]</scope>
    <source>
        <strain evidence="2 3">13K301</strain>
    </source>
</reference>
<proteinExistence type="predicted"/>
<feature type="region of interest" description="Disordered" evidence="1">
    <location>
        <begin position="156"/>
        <end position="195"/>
    </location>
</feature>
<keyword evidence="3" id="KW-1185">Reference proteome</keyword>
<evidence type="ECO:0000313" key="2">
    <source>
        <dbReference type="EMBL" id="PNG20274.1"/>
    </source>
</evidence>
<accession>A0A2N8TML8</accession>
<feature type="compositionally biased region" description="Basic and acidic residues" evidence="1">
    <location>
        <begin position="108"/>
        <end position="118"/>
    </location>
</feature>
<protein>
    <recommendedName>
        <fullName evidence="4">Late embryogenesis abundant protein</fullName>
    </recommendedName>
</protein>
<feature type="compositionally biased region" description="Low complexity" evidence="1">
    <location>
        <begin position="156"/>
        <end position="170"/>
    </location>
</feature>
<name>A0A2N8TML8_9ACTN</name>
<dbReference type="EMBL" id="POUC01000154">
    <property type="protein sequence ID" value="PNG20274.1"/>
    <property type="molecule type" value="Genomic_DNA"/>
</dbReference>
<evidence type="ECO:0000256" key="1">
    <source>
        <dbReference type="SAM" id="MobiDB-lite"/>
    </source>
</evidence>